<keyword evidence="3" id="KW-1185">Reference proteome</keyword>
<reference evidence="2 3" key="1">
    <citation type="submission" date="2017-04" db="EMBL/GenBank/DDBJ databases">
        <title>Draft genome sequence of Zooshikella ganghwensis VG4 isolated from Red Sea sediments.</title>
        <authorList>
            <person name="Rehman Z."/>
            <person name="Alam I."/>
            <person name="Kamau A."/>
            <person name="Bajic V."/>
            <person name="Leiknes T."/>
        </authorList>
    </citation>
    <scope>NUCLEOTIDE SEQUENCE [LARGE SCALE GENOMIC DNA]</scope>
    <source>
        <strain evidence="2 3">VG4</strain>
    </source>
</reference>
<evidence type="ECO:0000256" key="1">
    <source>
        <dbReference type="SAM" id="SignalP"/>
    </source>
</evidence>
<name>A0A4P9VQ35_9GAMM</name>
<sequence>MSKTIAIAILCILSTNTLALRFSGNPTDVEVDGDRVFFKVNGGMPHVNTSCTSKFRYEFIGDKNMGLSVLLAAQISGKTLEYNLVENKCYANYSGISAVKVK</sequence>
<feature type="signal peptide" evidence="1">
    <location>
        <begin position="1"/>
        <end position="19"/>
    </location>
</feature>
<evidence type="ECO:0000313" key="3">
    <source>
        <dbReference type="Proteomes" id="UP000257039"/>
    </source>
</evidence>
<evidence type="ECO:0000313" key="2">
    <source>
        <dbReference type="EMBL" id="RDH45625.1"/>
    </source>
</evidence>
<dbReference type="EMBL" id="NDXW01000001">
    <property type="protein sequence ID" value="RDH45625.1"/>
    <property type="molecule type" value="Genomic_DNA"/>
</dbReference>
<comment type="caution">
    <text evidence="2">The sequence shown here is derived from an EMBL/GenBank/DDBJ whole genome shotgun (WGS) entry which is preliminary data.</text>
</comment>
<dbReference type="Proteomes" id="UP000257039">
    <property type="component" value="Unassembled WGS sequence"/>
</dbReference>
<gene>
    <name evidence="2" type="ORF">B9G39_20415</name>
</gene>
<feature type="chain" id="PRO_5020245240" evidence="1">
    <location>
        <begin position="20"/>
        <end position="102"/>
    </location>
</feature>
<dbReference type="AlphaFoldDB" id="A0A4P9VQ35"/>
<protein>
    <submittedName>
        <fullName evidence="2">Uncharacterized protein</fullName>
    </submittedName>
</protein>
<accession>A0A4P9VQ35</accession>
<dbReference type="RefSeq" id="WP_094788561.1">
    <property type="nucleotide sequence ID" value="NZ_NDXW01000001.1"/>
</dbReference>
<proteinExistence type="predicted"/>
<keyword evidence="1" id="KW-0732">Signal</keyword>
<organism evidence="2 3">
    <name type="scientific">Zooshikella ganghwensis</name>
    <dbReference type="NCBI Taxonomy" id="202772"/>
    <lineage>
        <taxon>Bacteria</taxon>
        <taxon>Pseudomonadati</taxon>
        <taxon>Pseudomonadota</taxon>
        <taxon>Gammaproteobacteria</taxon>
        <taxon>Oceanospirillales</taxon>
        <taxon>Zooshikellaceae</taxon>
        <taxon>Zooshikella</taxon>
    </lineage>
</organism>